<feature type="compositionally biased region" description="Basic and acidic residues" evidence="1">
    <location>
        <begin position="52"/>
        <end position="61"/>
    </location>
</feature>
<feature type="region of interest" description="Disordered" evidence="1">
    <location>
        <begin position="51"/>
        <end position="90"/>
    </location>
</feature>
<reference evidence="2 3" key="1">
    <citation type="submission" date="2020-07" db="EMBL/GenBank/DDBJ databases">
        <title>Comparative genomics of pyrophilous fungi reveals a link between fire events and developmental genes.</title>
        <authorList>
            <consortium name="DOE Joint Genome Institute"/>
            <person name="Steindorff A.S."/>
            <person name="Carver A."/>
            <person name="Calhoun S."/>
            <person name="Stillman K."/>
            <person name="Liu H."/>
            <person name="Lipzen A."/>
            <person name="Pangilinan J."/>
            <person name="Labutti K."/>
            <person name="Bruns T.D."/>
            <person name="Grigoriev I.V."/>
        </authorList>
    </citation>
    <scope>NUCLEOTIDE SEQUENCE [LARGE SCALE GENOMIC DNA]</scope>
    <source>
        <strain evidence="2 3">CBS 144469</strain>
    </source>
</reference>
<name>A0A8H6LWA7_9AGAR</name>
<gene>
    <name evidence="2" type="ORF">DFP72DRAFT_856920</name>
</gene>
<dbReference type="EMBL" id="JACGCI010000111">
    <property type="protein sequence ID" value="KAF6745055.1"/>
    <property type="molecule type" value="Genomic_DNA"/>
</dbReference>
<proteinExistence type="predicted"/>
<keyword evidence="3" id="KW-1185">Reference proteome</keyword>
<protein>
    <submittedName>
        <fullName evidence="2">Uncharacterized protein</fullName>
    </submittedName>
</protein>
<accession>A0A8H6LWA7</accession>
<sequence>MKTENKHSAEARRVGLQLRLRRRAKRGLSAAPQAQWRRHFGVFTYPIFEQAPLRDEQRKQEPQPIQTGENTSPEKSDSPSPTSDQPFWPEIGSQEEAGVQASPLNIVLDDRGAEEKWGIGRNGELQPWVFAECEMGDMWSSRCGGLADPSQNRSFSSEPIPLDPFHGVLSAESDEPISWGYTRAETPFTRSRWIVYRDLTGRGMQSSMLLAEDRRLAGQALLDGCSLIASKTQAWCRVSQQRLSFI</sequence>
<evidence type="ECO:0000313" key="3">
    <source>
        <dbReference type="Proteomes" id="UP000521943"/>
    </source>
</evidence>
<evidence type="ECO:0000313" key="2">
    <source>
        <dbReference type="EMBL" id="KAF6745055.1"/>
    </source>
</evidence>
<organism evidence="2 3">
    <name type="scientific">Ephemerocybe angulata</name>
    <dbReference type="NCBI Taxonomy" id="980116"/>
    <lineage>
        <taxon>Eukaryota</taxon>
        <taxon>Fungi</taxon>
        <taxon>Dikarya</taxon>
        <taxon>Basidiomycota</taxon>
        <taxon>Agaricomycotina</taxon>
        <taxon>Agaricomycetes</taxon>
        <taxon>Agaricomycetidae</taxon>
        <taxon>Agaricales</taxon>
        <taxon>Agaricineae</taxon>
        <taxon>Psathyrellaceae</taxon>
        <taxon>Ephemerocybe</taxon>
    </lineage>
</organism>
<dbReference type="AlphaFoldDB" id="A0A8H6LWA7"/>
<evidence type="ECO:0000256" key="1">
    <source>
        <dbReference type="SAM" id="MobiDB-lite"/>
    </source>
</evidence>
<comment type="caution">
    <text evidence="2">The sequence shown here is derived from an EMBL/GenBank/DDBJ whole genome shotgun (WGS) entry which is preliminary data.</text>
</comment>
<dbReference type="Proteomes" id="UP000521943">
    <property type="component" value="Unassembled WGS sequence"/>
</dbReference>